<feature type="transmembrane region" description="Helical" evidence="1">
    <location>
        <begin position="130"/>
        <end position="147"/>
    </location>
</feature>
<dbReference type="Proteomes" id="UP000887574">
    <property type="component" value="Unplaced"/>
</dbReference>
<evidence type="ECO:0000313" key="2">
    <source>
        <dbReference type="Proteomes" id="UP000887574"/>
    </source>
</evidence>
<evidence type="ECO:0000313" key="3">
    <source>
        <dbReference type="WBParaSite" id="jg6742.2"/>
    </source>
</evidence>
<dbReference type="WBParaSite" id="jg6742.2">
    <property type="protein sequence ID" value="jg6742.2"/>
    <property type="gene ID" value="jg6742"/>
</dbReference>
<dbReference type="PANTHER" id="PTHR38640:SF1">
    <property type="entry name" value="GEO09659P1"/>
    <property type="match status" value="1"/>
</dbReference>
<sequence>MLNWLSEYRRQFLPSISKRAIFRHYIPASGAVSHSLFTAHLFTPIIISRFFPVYDMALSNVVLFNSHLGIGFFVFFRPHLYHLNAWNRVEYSVFASVVFNFGSILLTILLKSFLPKREPILRLNSAGRSIAAVCLSIFMMRSGYKYIKHIDSRTKHLKDFNFEHAGAPT</sequence>
<dbReference type="PANTHER" id="PTHR38640">
    <property type="entry name" value="GEO09659P1"/>
    <property type="match status" value="1"/>
</dbReference>
<name>A0A915EHI9_9BILA</name>
<reference evidence="3" key="1">
    <citation type="submission" date="2022-11" db="UniProtKB">
        <authorList>
            <consortium name="WormBaseParasite"/>
        </authorList>
    </citation>
    <scope>IDENTIFICATION</scope>
</reference>
<protein>
    <submittedName>
        <fullName evidence="3">Uncharacterized protein</fullName>
    </submittedName>
</protein>
<accession>A0A915EHI9</accession>
<evidence type="ECO:0000256" key="1">
    <source>
        <dbReference type="SAM" id="Phobius"/>
    </source>
</evidence>
<organism evidence="2 3">
    <name type="scientific">Ditylenchus dipsaci</name>
    <dbReference type="NCBI Taxonomy" id="166011"/>
    <lineage>
        <taxon>Eukaryota</taxon>
        <taxon>Metazoa</taxon>
        <taxon>Ecdysozoa</taxon>
        <taxon>Nematoda</taxon>
        <taxon>Chromadorea</taxon>
        <taxon>Rhabditida</taxon>
        <taxon>Tylenchina</taxon>
        <taxon>Tylenchomorpha</taxon>
        <taxon>Sphaerularioidea</taxon>
        <taxon>Anguinidae</taxon>
        <taxon>Anguininae</taxon>
        <taxon>Ditylenchus</taxon>
    </lineage>
</organism>
<dbReference type="AlphaFoldDB" id="A0A915EHI9"/>
<keyword evidence="1" id="KW-0812">Transmembrane</keyword>
<keyword evidence="2" id="KW-1185">Reference proteome</keyword>
<feature type="transmembrane region" description="Helical" evidence="1">
    <location>
        <begin position="25"/>
        <end position="51"/>
    </location>
</feature>
<keyword evidence="1" id="KW-1133">Transmembrane helix</keyword>
<proteinExistence type="predicted"/>
<keyword evidence="1" id="KW-0472">Membrane</keyword>
<feature type="transmembrane region" description="Helical" evidence="1">
    <location>
        <begin position="88"/>
        <end position="110"/>
    </location>
</feature>
<feature type="transmembrane region" description="Helical" evidence="1">
    <location>
        <begin position="57"/>
        <end position="76"/>
    </location>
</feature>